<dbReference type="Pfam" id="PF18036">
    <property type="entry name" value="Ubiquitin_4"/>
    <property type="match status" value="1"/>
</dbReference>
<keyword evidence="4" id="KW-1185">Reference proteome</keyword>
<sequence length="164" mass="18986">MPDRSYFRFRPRGDPATTTMEEEEEEAHAEAVARWQAGLARLVRDPLLCDLPAQVTPEEIGSQVALEYGQAMTVRVRRVDAPEAPMPVVVVQSASVLELKKALRRFVQLRQERQGGARHISWRHIWRTYSLTFGGEKLADDRKKLREYGIRNRDEVSFVKRLRQ</sequence>
<dbReference type="InterPro" id="IPR039690">
    <property type="entry name" value="SNRNP25"/>
</dbReference>
<dbReference type="PANTHER" id="PTHR14942:SF0">
    <property type="entry name" value="U11_U12 SMALL NUCLEAR RIBONUCLEOPROTEIN 25 KDA PROTEIN"/>
    <property type="match status" value="1"/>
</dbReference>
<gene>
    <name evidence="3" type="ORF">NXF25_016303</name>
</gene>
<dbReference type="PANTHER" id="PTHR14942">
    <property type="entry name" value="U11/U12 SMALL NUCLEAR RIBONUCLEOPROTEIN 25 KDA PROTEIN"/>
    <property type="match status" value="1"/>
</dbReference>
<evidence type="ECO:0000313" key="3">
    <source>
        <dbReference type="EMBL" id="KAK9393041.1"/>
    </source>
</evidence>
<feature type="domain" description="Ubiquitin-like" evidence="2">
    <location>
        <begin position="72"/>
        <end position="164"/>
    </location>
</feature>
<name>A0AAW1AUC7_CROAD</name>
<keyword evidence="3" id="KW-0687">Ribonucleoprotein</keyword>
<organism evidence="3 4">
    <name type="scientific">Crotalus adamanteus</name>
    <name type="common">Eastern diamondback rattlesnake</name>
    <dbReference type="NCBI Taxonomy" id="8729"/>
    <lineage>
        <taxon>Eukaryota</taxon>
        <taxon>Metazoa</taxon>
        <taxon>Chordata</taxon>
        <taxon>Craniata</taxon>
        <taxon>Vertebrata</taxon>
        <taxon>Euteleostomi</taxon>
        <taxon>Lepidosauria</taxon>
        <taxon>Squamata</taxon>
        <taxon>Bifurcata</taxon>
        <taxon>Unidentata</taxon>
        <taxon>Episquamata</taxon>
        <taxon>Toxicofera</taxon>
        <taxon>Serpentes</taxon>
        <taxon>Colubroidea</taxon>
        <taxon>Viperidae</taxon>
        <taxon>Crotalinae</taxon>
        <taxon>Crotalus</taxon>
    </lineage>
</organism>
<dbReference type="GO" id="GO:0000398">
    <property type="term" value="P:mRNA splicing, via spliceosome"/>
    <property type="evidence" value="ECO:0007669"/>
    <property type="project" value="InterPro"/>
</dbReference>
<proteinExistence type="predicted"/>
<evidence type="ECO:0000259" key="2">
    <source>
        <dbReference type="PROSITE" id="PS50053"/>
    </source>
</evidence>
<dbReference type="SUPFAM" id="SSF54236">
    <property type="entry name" value="Ubiquitin-like"/>
    <property type="match status" value="1"/>
</dbReference>
<dbReference type="PROSITE" id="PS50053">
    <property type="entry name" value="UBIQUITIN_2"/>
    <property type="match status" value="1"/>
</dbReference>
<dbReference type="Proteomes" id="UP001474421">
    <property type="component" value="Unassembled WGS sequence"/>
</dbReference>
<evidence type="ECO:0000313" key="4">
    <source>
        <dbReference type="Proteomes" id="UP001474421"/>
    </source>
</evidence>
<dbReference type="EMBL" id="JAOTOJ010000014">
    <property type="protein sequence ID" value="KAK9393041.1"/>
    <property type="molecule type" value="Genomic_DNA"/>
</dbReference>
<dbReference type="InterPro" id="IPR029071">
    <property type="entry name" value="Ubiquitin-like_domsf"/>
</dbReference>
<comment type="caution">
    <text evidence="3">The sequence shown here is derived from an EMBL/GenBank/DDBJ whole genome shotgun (WGS) entry which is preliminary data.</text>
</comment>
<reference evidence="3 4" key="1">
    <citation type="journal article" date="2024" name="Proc. Natl. Acad. Sci. U.S.A.">
        <title>The genetic regulatory architecture and epigenomic basis for age-related changes in rattlesnake venom.</title>
        <authorList>
            <person name="Hogan M.P."/>
            <person name="Holding M.L."/>
            <person name="Nystrom G.S."/>
            <person name="Colston T.J."/>
            <person name="Bartlett D.A."/>
            <person name="Mason A.J."/>
            <person name="Ellsworth S.A."/>
            <person name="Rautsaw R.M."/>
            <person name="Lawrence K.C."/>
            <person name="Strickland J.L."/>
            <person name="He B."/>
            <person name="Fraser P."/>
            <person name="Margres M.J."/>
            <person name="Gilbert D.M."/>
            <person name="Gibbs H.L."/>
            <person name="Parkinson C.L."/>
            <person name="Rokyta D.R."/>
        </authorList>
    </citation>
    <scope>NUCLEOTIDE SEQUENCE [LARGE SCALE GENOMIC DNA]</scope>
    <source>
        <strain evidence="3">DRR0105</strain>
    </source>
</reference>
<dbReference type="CDD" id="cd17058">
    <property type="entry name" value="Ubl_SNRNP25"/>
    <property type="match status" value="1"/>
</dbReference>
<dbReference type="Gene3D" id="3.10.20.90">
    <property type="entry name" value="Phosphatidylinositol 3-kinase Catalytic Subunit, Chain A, domain 1"/>
    <property type="match status" value="1"/>
</dbReference>
<dbReference type="AlphaFoldDB" id="A0AAW1AUC7"/>
<dbReference type="GO" id="GO:0005689">
    <property type="term" value="C:U12-type spliceosomal complex"/>
    <property type="evidence" value="ECO:0007669"/>
    <property type="project" value="TreeGrafter"/>
</dbReference>
<accession>A0AAW1AUC7</accession>
<protein>
    <submittedName>
        <fullName evidence="3">U11/U12 small nuclear ribonucleoprotein 25 kDa protein</fullName>
    </submittedName>
</protein>
<dbReference type="InterPro" id="IPR000626">
    <property type="entry name" value="Ubiquitin-like_dom"/>
</dbReference>
<dbReference type="InterPro" id="IPR040610">
    <property type="entry name" value="SNRNP25_ubiquitin"/>
</dbReference>
<evidence type="ECO:0000256" key="1">
    <source>
        <dbReference type="SAM" id="MobiDB-lite"/>
    </source>
</evidence>
<feature type="region of interest" description="Disordered" evidence="1">
    <location>
        <begin position="1"/>
        <end position="21"/>
    </location>
</feature>